<keyword evidence="5 6" id="KW-0472">Membrane</keyword>
<feature type="transmembrane region" description="Helical" evidence="6">
    <location>
        <begin position="91"/>
        <end position="116"/>
    </location>
</feature>
<feature type="transmembrane region" description="Helical" evidence="6">
    <location>
        <begin position="245"/>
        <end position="264"/>
    </location>
</feature>
<dbReference type="AlphaFoldDB" id="A0A382HSV1"/>
<dbReference type="GO" id="GO:0005886">
    <property type="term" value="C:plasma membrane"/>
    <property type="evidence" value="ECO:0007669"/>
    <property type="project" value="UniProtKB-SubCell"/>
</dbReference>
<dbReference type="Pfam" id="PF13520">
    <property type="entry name" value="AA_permease_2"/>
    <property type="match status" value="1"/>
</dbReference>
<evidence type="ECO:0000256" key="6">
    <source>
        <dbReference type="SAM" id="Phobius"/>
    </source>
</evidence>
<feature type="transmembrane region" description="Helical" evidence="6">
    <location>
        <begin position="374"/>
        <end position="399"/>
    </location>
</feature>
<evidence type="ECO:0000256" key="3">
    <source>
        <dbReference type="ARBA" id="ARBA00022692"/>
    </source>
</evidence>
<dbReference type="InterPro" id="IPR050367">
    <property type="entry name" value="APC_superfamily"/>
</dbReference>
<feature type="transmembrane region" description="Helical" evidence="6">
    <location>
        <begin position="12"/>
        <end position="38"/>
    </location>
</feature>
<protein>
    <recommendedName>
        <fullName evidence="8">Amino acid permease/ SLC12A domain-containing protein</fullName>
    </recommendedName>
</protein>
<evidence type="ECO:0000256" key="1">
    <source>
        <dbReference type="ARBA" id="ARBA00004651"/>
    </source>
</evidence>
<reference evidence="7" key="1">
    <citation type="submission" date="2018-05" db="EMBL/GenBank/DDBJ databases">
        <authorList>
            <person name="Lanie J.A."/>
            <person name="Ng W.-L."/>
            <person name="Kazmierczak K.M."/>
            <person name="Andrzejewski T.M."/>
            <person name="Davidsen T.M."/>
            <person name="Wayne K.J."/>
            <person name="Tettelin H."/>
            <person name="Glass J.I."/>
            <person name="Rusch D."/>
            <person name="Podicherti R."/>
            <person name="Tsui H.-C.T."/>
            <person name="Winkler M.E."/>
        </authorList>
    </citation>
    <scope>NUCLEOTIDE SEQUENCE</scope>
</reference>
<feature type="transmembrane region" description="Helical" evidence="6">
    <location>
        <begin position="299"/>
        <end position="328"/>
    </location>
</feature>
<dbReference type="PANTHER" id="PTHR42770">
    <property type="entry name" value="AMINO ACID TRANSPORTER-RELATED"/>
    <property type="match status" value="1"/>
</dbReference>
<dbReference type="PIRSF" id="PIRSF006060">
    <property type="entry name" value="AA_transporter"/>
    <property type="match status" value="1"/>
</dbReference>
<accession>A0A382HSV1</accession>
<dbReference type="GO" id="GO:0022857">
    <property type="term" value="F:transmembrane transporter activity"/>
    <property type="evidence" value="ECO:0007669"/>
    <property type="project" value="InterPro"/>
</dbReference>
<feature type="transmembrane region" description="Helical" evidence="6">
    <location>
        <begin position="214"/>
        <end position="233"/>
    </location>
</feature>
<evidence type="ECO:0000256" key="4">
    <source>
        <dbReference type="ARBA" id="ARBA00022989"/>
    </source>
</evidence>
<feature type="non-terminal residue" evidence="7">
    <location>
        <position position="1"/>
    </location>
</feature>
<dbReference type="InterPro" id="IPR002293">
    <property type="entry name" value="AA/rel_permease1"/>
</dbReference>
<feature type="transmembrane region" description="Helical" evidence="6">
    <location>
        <begin position="128"/>
        <end position="155"/>
    </location>
</feature>
<keyword evidence="4 6" id="KW-1133">Transmembrane helix</keyword>
<dbReference type="Gene3D" id="1.20.1740.10">
    <property type="entry name" value="Amino acid/polyamine transporter I"/>
    <property type="match status" value="1"/>
</dbReference>
<evidence type="ECO:0000313" key="7">
    <source>
        <dbReference type="EMBL" id="SVB89713.1"/>
    </source>
</evidence>
<evidence type="ECO:0008006" key="8">
    <source>
        <dbReference type="Google" id="ProtNLM"/>
    </source>
</evidence>
<feature type="transmembrane region" description="Helical" evidence="6">
    <location>
        <begin position="50"/>
        <end position="70"/>
    </location>
</feature>
<feature type="transmembrane region" description="Helical" evidence="6">
    <location>
        <begin position="349"/>
        <end position="368"/>
    </location>
</feature>
<sequence length="462" mass="49692">KMTNQGTGLTREIGLVGLAATGICSMMGAAINVVPIMIQRNVPGIGPHVIPAYLLASVPAILAAMAYSILGSAMPRAGGSYIYASRGLNPYLGFVASFSQWFGLSIAIGVVSYVMIPFMRDISTALGWINFAQILDLGSVRVVLSLTFLWFFVFINLRGLQLYERTLVPLMYLMFILGSIVIVAGFSFNHNDFASAVTGSFIGKAEKTPLTMNLLLPAAAVLFSTFIGFDSIAQAGGEAKNPSRNIPLATGIAVVTVGSFYILFTSAVYHAVPWNYIAENAQFRDLTAPGLLGTLLSPAWTVAIVSGALVALINDLPAMLLAVSRLMFAWSEDGIFPKAVATVNSRWHTPHIAILLSAAMATIGILGSHLAGDFFIGVDILVTSMLVNFLLMCVSVLTLPSRNKDLAAQVKVFPSRAVQIPLASMGVFTLFLFLVVHIWKDLSSQVEAWYLHSTYIWIIVLT</sequence>
<feature type="non-terminal residue" evidence="7">
    <location>
        <position position="462"/>
    </location>
</feature>
<dbReference type="EMBL" id="UINC01062777">
    <property type="protein sequence ID" value="SVB89713.1"/>
    <property type="molecule type" value="Genomic_DNA"/>
</dbReference>
<dbReference type="PANTHER" id="PTHR42770:SF7">
    <property type="entry name" value="MEMBRANE PROTEIN"/>
    <property type="match status" value="1"/>
</dbReference>
<proteinExistence type="predicted"/>
<gene>
    <name evidence="7" type="ORF">METZ01_LOCUS242567</name>
</gene>
<feature type="transmembrane region" description="Helical" evidence="6">
    <location>
        <begin position="420"/>
        <end position="439"/>
    </location>
</feature>
<evidence type="ECO:0000256" key="5">
    <source>
        <dbReference type="ARBA" id="ARBA00023136"/>
    </source>
</evidence>
<evidence type="ECO:0000256" key="2">
    <source>
        <dbReference type="ARBA" id="ARBA00022475"/>
    </source>
</evidence>
<organism evidence="7">
    <name type="scientific">marine metagenome</name>
    <dbReference type="NCBI Taxonomy" id="408172"/>
    <lineage>
        <taxon>unclassified sequences</taxon>
        <taxon>metagenomes</taxon>
        <taxon>ecological metagenomes</taxon>
    </lineage>
</organism>
<keyword evidence="2" id="KW-1003">Cell membrane</keyword>
<name>A0A382HSV1_9ZZZZ</name>
<keyword evidence="3 6" id="KW-0812">Transmembrane</keyword>
<feature type="transmembrane region" description="Helical" evidence="6">
    <location>
        <begin position="167"/>
        <end position="188"/>
    </location>
</feature>
<comment type="subcellular location">
    <subcellularLocation>
        <location evidence="1">Cell membrane</location>
        <topology evidence="1">Multi-pass membrane protein</topology>
    </subcellularLocation>
</comment>